<organism evidence="3">
    <name type="scientific">freshwater metagenome</name>
    <dbReference type="NCBI Taxonomy" id="449393"/>
    <lineage>
        <taxon>unclassified sequences</taxon>
        <taxon>metagenomes</taxon>
        <taxon>ecological metagenomes</taxon>
    </lineage>
</organism>
<dbReference type="InterPro" id="IPR048015">
    <property type="entry name" value="NTP-PPase_MazG-like_N"/>
</dbReference>
<dbReference type="InterPro" id="IPR011551">
    <property type="entry name" value="NTP_PyrPHydrolase_MazG"/>
</dbReference>
<dbReference type="Gene3D" id="3.40.1010.10">
    <property type="entry name" value="Cobalt-precorrin-4 Transmethylase, Domain 1"/>
    <property type="match status" value="1"/>
</dbReference>
<dbReference type="SUPFAM" id="SSF53790">
    <property type="entry name" value="Tetrapyrrole methylase"/>
    <property type="match status" value="1"/>
</dbReference>
<dbReference type="PANTHER" id="PTHR30522">
    <property type="entry name" value="NUCLEOSIDE TRIPHOSPHATE PYROPHOSPHOHYDROLASE"/>
    <property type="match status" value="1"/>
</dbReference>
<dbReference type="GO" id="GO:0008168">
    <property type="term" value="F:methyltransferase activity"/>
    <property type="evidence" value="ECO:0007669"/>
    <property type="project" value="InterPro"/>
</dbReference>
<evidence type="ECO:0000313" key="3">
    <source>
        <dbReference type="EMBL" id="CAB4542714.1"/>
    </source>
</evidence>
<dbReference type="InterPro" id="IPR035013">
    <property type="entry name" value="YabN_N"/>
</dbReference>
<gene>
    <name evidence="3" type="ORF">UFOPK1358_01117</name>
</gene>
<dbReference type="GO" id="GO:0006203">
    <property type="term" value="P:dGTP catabolic process"/>
    <property type="evidence" value="ECO:0007669"/>
    <property type="project" value="TreeGrafter"/>
</dbReference>
<accession>A0A6J6BVE5</accession>
<feature type="domain" description="NTP pyrophosphohydrolase MazG-like" evidence="2">
    <location>
        <begin position="255"/>
        <end position="330"/>
    </location>
</feature>
<evidence type="ECO:0000259" key="1">
    <source>
        <dbReference type="Pfam" id="PF00590"/>
    </source>
</evidence>
<dbReference type="AlphaFoldDB" id="A0A6J6BVE5"/>
<dbReference type="GO" id="GO:0046081">
    <property type="term" value="P:dUTP catabolic process"/>
    <property type="evidence" value="ECO:0007669"/>
    <property type="project" value="TreeGrafter"/>
</dbReference>
<protein>
    <submittedName>
        <fullName evidence="3">Unannotated protein</fullName>
    </submittedName>
</protein>
<dbReference type="PANTHER" id="PTHR30522:SF0">
    <property type="entry name" value="NUCLEOSIDE TRIPHOSPHATE PYROPHOSPHOHYDROLASE"/>
    <property type="match status" value="1"/>
</dbReference>
<dbReference type="InterPro" id="IPR000878">
    <property type="entry name" value="4pyrrol_Mease"/>
</dbReference>
<proteinExistence type="predicted"/>
<dbReference type="GO" id="GO:0046052">
    <property type="term" value="P:UTP catabolic process"/>
    <property type="evidence" value="ECO:0007669"/>
    <property type="project" value="TreeGrafter"/>
</dbReference>
<dbReference type="SUPFAM" id="SSF101386">
    <property type="entry name" value="all-alpha NTP pyrophosphatases"/>
    <property type="match status" value="1"/>
</dbReference>
<dbReference type="EMBL" id="CAEZSF010000104">
    <property type="protein sequence ID" value="CAB4542714.1"/>
    <property type="molecule type" value="Genomic_DNA"/>
</dbReference>
<dbReference type="Pfam" id="PF03819">
    <property type="entry name" value="MazG"/>
    <property type="match status" value="1"/>
</dbReference>
<reference evidence="3" key="1">
    <citation type="submission" date="2020-05" db="EMBL/GenBank/DDBJ databases">
        <authorList>
            <person name="Chiriac C."/>
            <person name="Salcher M."/>
            <person name="Ghai R."/>
            <person name="Kavagutti S V."/>
        </authorList>
    </citation>
    <scope>NUCLEOTIDE SEQUENCE</scope>
</reference>
<dbReference type="GO" id="GO:0046076">
    <property type="term" value="P:dTTP catabolic process"/>
    <property type="evidence" value="ECO:0007669"/>
    <property type="project" value="TreeGrafter"/>
</dbReference>
<dbReference type="InterPro" id="IPR014777">
    <property type="entry name" value="4pyrrole_Mease_sub1"/>
</dbReference>
<dbReference type="Gene3D" id="1.10.287.1080">
    <property type="entry name" value="MazG-like"/>
    <property type="match status" value="2"/>
</dbReference>
<name>A0A6J6BVE5_9ZZZZ</name>
<dbReference type="GO" id="GO:0046061">
    <property type="term" value="P:dATP catabolic process"/>
    <property type="evidence" value="ECO:0007669"/>
    <property type="project" value="TreeGrafter"/>
</dbReference>
<dbReference type="CDD" id="cd11723">
    <property type="entry name" value="YabN_N_like"/>
    <property type="match status" value="1"/>
</dbReference>
<dbReference type="InterPro" id="IPR035996">
    <property type="entry name" value="4pyrrol_Methylase_sf"/>
</dbReference>
<sequence>MSLPRIHVIGLGPAGPELVTAGALQLIATVPRQFLRTERHPAASVMPQAQWFDRLYDSATSMPQVYQSICEALVSAAAEEHEVAAQLGTVGEVLYAVPGSPVVAEHTVELLLSDPRVEVVIHPALSFLDLTWARLGVDPVELGVRLIDGHRFAVEAAGQRGPLLVGQCDSSFTLSDIKLSIDEPPTAAVVVLQRLGLADERIFSVDWSDLDREVSPDHLTSIWIPEFAAPVAAEIVQLEELLRRLRWQDPWKAEQTHDSLKRYLLEESYEVFEAIDSYDAQSGAGAVELCAELGDLLYQVVFHSAIAAEAGWFTLADVARSIHDKLLARHLMIEQALGASVGSAEVAEVVALWESSKQQEHGRSSALDEIPVGLPALARALKVAKRATAIPGYVAPPVSSDLVSSDPVSSDLGAALLQLVDLAQERGWDPEEALRQATDLRIQQLRTLESPGSDSP</sequence>
<dbReference type="CDD" id="cd11528">
    <property type="entry name" value="NTP-PPase_MazG_Nterm"/>
    <property type="match status" value="1"/>
</dbReference>
<dbReference type="Pfam" id="PF00590">
    <property type="entry name" value="TP_methylase"/>
    <property type="match status" value="1"/>
</dbReference>
<dbReference type="GO" id="GO:0047429">
    <property type="term" value="F:nucleoside triphosphate diphosphatase activity"/>
    <property type="evidence" value="ECO:0007669"/>
    <property type="project" value="TreeGrafter"/>
</dbReference>
<dbReference type="InterPro" id="IPR004518">
    <property type="entry name" value="MazG-like_dom"/>
</dbReference>
<dbReference type="GO" id="GO:0046047">
    <property type="term" value="P:TTP catabolic process"/>
    <property type="evidence" value="ECO:0007669"/>
    <property type="project" value="TreeGrafter"/>
</dbReference>
<feature type="domain" description="Tetrapyrrole methylase" evidence="1">
    <location>
        <begin position="5"/>
        <end position="209"/>
    </location>
</feature>
<evidence type="ECO:0000259" key="2">
    <source>
        <dbReference type="Pfam" id="PF03819"/>
    </source>
</evidence>